<dbReference type="Proteomes" id="UP000449710">
    <property type="component" value="Unassembled WGS sequence"/>
</dbReference>
<dbReference type="AlphaFoldDB" id="A0AA43XJV8"/>
<dbReference type="RefSeq" id="WP_160720437.1">
    <property type="nucleotide sequence ID" value="NZ_SUMG01000006.1"/>
</dbReference>
<name>A0AA43XJV8_9CLOT</name>
<organism evidence="2 3">
    <name type="scientific">Isachenkonia alkalipeptolytica</name>
    <dbReference type="NCBI Taxonomy" id="2565777"/>
    <lineage>
        <taxon>Bacteria</taxon>
        <taxon>Bacillati</taxon>
        <taxon>Bacillota</taxon>
        <taxon>Clostridia</taxon>
        <taxon>Eubacteriales</taxon>
        <taxon>Clostridiaceae</taxon>
        <taxon>Isachenkonia</taxon>
    </lineage>
</organism>
<protein>
    <submittedName>
        <fullName evidence="2">Uncharacterized protein</fullName>
    </submittedName>
</protein>
<proteinExistence type="predicted"/>
<evidence type="ECO:0000313" key="2">
    <source>
        <dbReference type="EMBL" id="NBG88173.1"/>
    </source>
</evidence>
<dbReference type="EMBL" id="SUMG01000006">
    <property type="protein sequence ID" value="NBG88173.1"/>
    <property type="molecule type" value="Genomic_DNA"/>
</dbReference>
<reference evidence="2 3" key="1">
    <citation type="submission" date="2019-04" db="EMBL/GenBank/DDBJ databases">
        <title>Isachenkonia alkalipeptolytica gen. nov. sp. nov. a new anaerobic, alkiliphilic organothrophic bacterium capable to reduce synthesized ferrihydrite isolated from a soda lake.</title>
        <authorList>
            <person name="Toshchakov S.V."/>
            <person name="Zavarzina D.G."/>
            <person name="Zhilina T.N."/>
            <person name="Kostrikina N.A."/>
            <person name="Kublanov I.V."/>
        </authorList>
    </citation>
    <scope>NUCLEOTIDE SEQUENCE [LARGE SCALE GENOMIC DNA]</scope>
    <source>
        <strain evidence="2 3">Z-1701</strain>
    </source>
</reference>
<sequence>MKKIIVFLLVIIMVMVLVMVGILSNTEQDIGPYSHQYWEEWLQQHDRISVCSHCAQIAVYRNLVPRRTGFYRCFIDCKR</sequence>
<feature type="transmembrane region" description="Helical" evidence="1">
    <location>
        <begin position="5"/>
        <end position="24"/>
    </location>
</feature>
<comment type="caution">
    <text evidence="2">The sequence shown here is derived from an EMBL/GenBank/DDBJ whole genome shotgun (WGS) entry which is preliminary data.</text>
</comment>
<gene>
    <name evidence="2" type="ORF">ISALK_06625</name>
</gene>
<accession>A0AA43XJV8</accession>
<keyword evidence="1" id="KW-0472">Membrane</keyword>
<keyword evidence="1" id="KW-1133">Transmembrane helix</keyword>
<keyword evidence="3" id="KW-1185">Reference proteome</keyword>
<keyword evidence="1" id="KW-0812">Transmembrane</keyword>
<evidence type="ECO:0000313" key="3">
    <source>
        <dbReference type="Proteomes" id="UP000449710"/>
    </source>
</evidence>
<evidence type="ECO:0000256" key="1">
    <source>
        <dbReference type="SAM" id="Phobius"/>
    </source>
</evidence>